<evidence type="ECO:0000256" key="2">
    <source>
        <dbReference type="ARBA" id="ARBA00023180"/>
    </source>
</evidence>
<dbReference type="InterPro" id="IPR023795">
    <property type="entry name" value="Serpin_CS"/>
</dbReference>
<dbReference type="EMBL" id="DTDV01000021">
    <property type="protein sequence ID" value="HGK24395.1"/>
    <property type="molecule type" value="Genomic_DNA"/>
</dbReference>
<keyword evidence="1" id="KW-0732">Signal</keyword>
<dbReference type="FunFam" id="3.30.497.10:FF:000001">
    <property type="entry name" value="Serine protease inhibitor"/>
    <property type="match status" value="1"/>
</dbReference>
<name>A0A7V4DY22_DICTH</name>
<dbReference type="OMA" id="IQNGFHV"/>
<gene>
    <name evidence="5" type="ORF">ENU78_08235</name>
</gene>
<evidence type="ECO:0000256" key="3">
    <source>
        <dbReference type="RuleBase" id="RU000411"/>
    </source>
</evidence>
<dbReference type="FunFam" id="2.30.39.10:FF:000003">
    <property type="entry name" value="alpha-1-antitrypsin isoform X1"/>
    <property type="match status" value="1"/>
</dbReference>
<dbReference type="Gene3D" id="3.30.497.10">
    <property type="entry name" value="Antithrombin, subunit I, domain 2"/>
    <property type="match status" value="1"/>
</dbReference>
<dbReference type="InterPro" id="IPR042178">
    <property type="entry name" value="Serpin_sf_1"/>
</dbReference>
<dbReference type="SUPFAM" id="SSF56574">
    <property type="entry name" value="Serpins"/>
    <property type="match status" value="1"/>
</dbReference>
<accession>A0A7V4DY22</accession>
<dbReference type="PROSITE" id="PS00284">
    <property type="entry name" value="SERPIN"/>
    <property type="match status" value="1"/>
</dbReference>
<feature type="domain" description="Serpin" evidence="4">
    <location>
        <begin position="41"/>
        <end position="401"/>
    </location>
</feature>
<sequence length="401" mass="46059">MKLLIRIYILAFLLIIISFSFAEGIDNNLLTIAKGNNIFGLDLYQILTAKEDGNIFISPYSISSALAMTYAGANGNTKKQMAEVLYFNLPDNELHSAFSKLNSIFNAPKNDFQLAIANSLWGQINYPFREDFIELVKKYYSAGFNLVDFVNDLNREKARNEINKWVEDRTNQKIKELIQKGDLTSLTRLVLVNAIYFKGKWKYTFNKKETKEIPFFVDEKRTSKVPMMHQVNDFNYYEDKDLQAIELPYSGDELSMIVILPKERTLSKLEKNLNYTLLDKISTNMAKEKIEVYFPKFKIEKRYILNEPLIKLGMSDAFDDMLADFSGMTGSRDLYISKVIHQSFIEVNEEGTEAAAATAVIMSGKSISLGPKIFKADHPFLFFIIHKPTNTILFMGRFIEP</sequence>
<evidence type="ECO:0000256" key="1">
    <source>
        <dbReference type="ARBA" id="ARBA00022729"/>
    </source>
</evidence>
<dbReference type="InterPro" id="IPR042185">
    <property type="entry name" value="Serpin_sf_2"/>
</dbReference>
<reference evidence="5" key="1">
    <citation type="journal article" date="2020" name="mSystems">
        <title>Genome- and Community-Level Interaction Insights into Carbon Utilization and Element Cycling Functions of Hydrothermarchaeota in Hydrothermal Sediment.</title>
        <authorList>
            <person name="Zhou Z."/>
            <person name="Liu Y."/>
            <person name="Xu W."/>
            <person name="Pan J."/>
            <person name="Luo Z.H."/>
            <person name="Li M."/>
        </authorList>
    </citation>
    <scope>NUCLEOTIDE SEQUENCE [LARGE SCALE GENOMIC DNA]</scope>
    <source>
        <strain evidence="5">SpSt-70</strain>
    </source>
</reference>
<dbReference type="Pfam" id="PF00079">
    <property type="entry name" value="Serpin"/>
    <property type="match status" value="1"/>
</dbReference>
<comment type="similarity">
    <text evidence="3">Belongs to the serpin family.</text>
</comment>
<protein>
    <submittedName>
        <fullName evidence="5">Serpin family protein</fullName>
    </submittedName>
</protein>
<dbReference type="GO" id="GO:0004867">
    <property type="term" value="F:serine-type endopeptidase inhibitor activity"/>
    <property type="evidence" value="ECO:0007669"/>
    <property type="project" value="InterPro"/>
</dbReference>
<dbReference type="SMART" id="SM00093">
    <property type="entry name" value="SERPIN"/>
    <property type="match status" value="1"/>
</dbReference>
<comment type="caution">
    <text evidence="5">The sequence shown here is derived from an EMBL/GenBank/DDBJ whole genome shotgun (WGS) entry which is preliminary data.</text>
</comment>
<evidence type="ECO:0000259" key="4">
    <source>
        <dbReference type="SMART" id="SM00093"/>
    </source>
</evidence>
<dbReference type="InterPro" id="IPR036186">
    <property type="entry name" value="Serpin_sf"/>
</dbReference>
<keyword evidence="2" id="KW-0325">Glycoprotein</keyword>
<dbReference type="Gene3D" id="2.30.39.10">
    <property type="entry name" value="Alpha-1-antitrypsin, domain 1"/>
    <property type="match status" value="1"/>
</dbReference>
<organism evidence="5">
    <name type="scientific">Dictyoglomus thermophilum</name>
    <dbReference type="NCBI Taxonomy" id="14"/>
    <lineage>
        <taxon>Bacteria</taxon>
        <taxon>Pseudomonadati</taxon>
        <taxon>Dictyoglomota</taxon>
        <taxon>Dictyoglomia</taxon>
        <taxon>Dictyoglomales</taxon>
        <taxon>Dictyoglomaceae</taxon>
        <taxon>Dictyoglomus</taxon>
    </lineage>
</organism>
<dbReference type="GO" id="GO:0005615">
    <property type="term" value="C:extracellular space"/>
    <property type="evidence" value="ECO:0007669"/>
    <property type="project" value="InterPro"/>
</dbReference>
<proteinExistence type="inferred from homology"/>
<dbReference type="InterPro" id="IPR000215">
    <property type="entry name" value="Serpin_fam"/>
</dbReference>
<dbReference type="InterPro" id="IPR023796">
    <property type="entry name" value="Serpin_dom"/>
</dbReference>
<dbReference type="PANTHER" id="PTHR11461:SF211">
    <property type="entry name" value="GH10112P-RELATED"/>
    <property type="match status" value="1"/>
</dbReference>
<dbReference type="AlphaFoldDB" id="A0A7V4DY22"/>
<dbReference type="CDD" id="cd19590">
    <property type="entry name" value="serpin_thermopin-like"/>
    <property type="match status" value="1"/>
</dbReference>
<evidence type="ECO:0000313" key="5">
    <source>
        <dbReference type="EMBL" id="HGK24395.1"/>
    </source>
</evidence>
<dbReference type="PANTHER" id="PTHR11461">
    <property type="entry name" value="SERINE PROTEASE INHIBITOR, SERPIN"/>
    <property type="match status" value="1"/>
</dbReference>